<proteinExistence type="predicted"/>
<evidence type="ECO:0000313" key="1">
    <source>
        <dbReference type="EMBL" id="KAJ9052095.1"/>
    </source>
</evidence>
<accession>A0ACC2RPS9</accession>
<dbReference type="Proteomes" id="UP001165960">
    <property type="component" value="Unassembled WGS sequence"/>
</dbReference>
<organism evidence="1 2">
    <name type="scientific">Entomophthora muscae</name>
    <dbReference type="NCBI Taxonomy" id="34485"/>
    <lineage>
        <taxon>Eukaryota</taxon>
        <taxon>Fungi</taxon>
        <taxon>Fungi incertae sedis</taxon>
        <taxon>Zoopagomycota</taxon>
        <taxon>Entomophthoromycotina</taxon>
        <taxon>Entomophthoromycetes</taxon>
        <taxon>Entomophthorales</taxon>
        <taxon>Entomophthoraceae</taxon>
        <taxon>Entomophthora</taxon>
    </lineage>
</organism>
<evidence type="ECO:0000313" key="2">
    <source>
        <dbReference type="Proteomes" id="UP001165960"/>
    </source>
</evidence>
<protein>
    <submittedName>
        <fullName evidence="1">Uncharacterized protein</fullName>
    </submittedName>
</protein>
<keyword evidence="2" id="KW-1185">Reference proteome</keyword>
<sequence>MKLFVVLLAYGSLALKGSDLANCKLIKTGLSAQKEYLDIATVSLSTNDCASGKCQLPKDSLSGCRNVSVLPSFIVKDKSQEKLTALMHGTEGKHSYEGINYDFSSFAGSVTAYLSSVDKDLLKASTLTVDFNYMPDNKKLYDYVDLIGFIPSFKAVFIKNPDLEHPLLKKGGSDIVFSYTDVMTDGFYFKPNCYLIIDYNQLKSIQYELRKVNLVIEEKKPLFPYQKDLNGDVPNEAVWYRKVQSTQELAS</sequence>
<name>A0ACC2RPS9_9FUNG</name>
<gene>
    <name evidence="1" type="ORF">DSO57_1037596</name>
</gene>
<comment type="caution">
    <text evidence="1">The sequence shown here is derived from an EMBL/GenBank/DDBJ whole genome shotgun (WGS) entry which is preliminary data.</text>
</comment>
<reference evidence="1" key="1">
    <citation type="submission" date="2022-04" db="EMBL/GenBank/DDBJ databases">
        <title>Genome of the entomopathogenic fungus Entomophthora muscae.</title>
        <authorList>
            <person name="Elya C."/>
            <person name="Lovett B.R."/>
            <person name="Lee E."/>
            <person name="Macias A.M."/>
            <person name="Hajek A.E."/>
            <person name="De Bivort B.L."/>
            <person name="Kasson M.T."/>
            <person name="De Fine Licht H.H."/>
            <person name="Stajich J.E."/>
        </authorList>
    </citation>
    <scope>NUCLEOTIDE SEQUENCE</scope>
    <source>
        <strain evidence="1">Berkeley</strain>
    </source>
</reference>
<dbReference type="EMBL" id="QTSX02006801">
    <property type="protein sequence ID" value="KAJ9052095.1"/>
    <property type="molecule type" value="Genomic_DNA"/>
</dbReference>